<protein>
    <submittedName>
        <fullName evidence="2">Ribosomal family protein</fullName>
    </submittedName>
</protein>
<feature type="compositionally biased region" description="Low complexity" evidence="1">
    <location>
        <begin position="16"/>
        <end position="27"/>
    </location>
</feature>
<dbReference type="AlphaFoldDB" id="A0A443NVU6"/>
<evidence type="ECO:0000256" key="1">
    <source>
        <dbReference type="SAM" id="MobiDB-lite"/>
    </source>
</evidence>
<dbReference type="OrthoDB" id="1908822at2759"/>
<keyword evidence="3" id="KW-1185">Reference proteome</keyword>
<name>A0A443NVU6_9MAGN</name>
<gene>
    <name evidence="2" type="ORF">CKAN_01139900</name>
</gene>
<dbReference type="Proteomes" id="UP000283530">
    <property type="component" value="Unassembled WGS sequence"/>
</dbReference>
<evidence type="ECO:0000313" key="2">
    <source>
        <dbReference type="EMBL" id="RWR82670.1"/>
    </source>
</evidence>
<evidence type="ECO:0000313" key="3">
    <source>
        <dbReference type="Proteomes" id="UP000283530"/>
    </source>
</evidence>
<reference evidence="2 3" key="1">
    <citation type="journal article" date="2019" name="Nat. Plants">
        <title>Stout camphor tree genome fills gaps in understanding of flowering plant genome evolution.</title>
        <authorList>
            <person name="Chaw S.M."/>
            <person name="Liu Y.C."/>
            <person name="Wu Y.W."/>
            <person name="Wang H.Y."/>
            <person name="Lin C.I."/>
            <person name="Wu C.S."/>
            <person name="Ke H.M."/>
            <person name="Chang L.Y."/>
            <person name="Hsu C.Y."/>
            <person name="Yang H.T."/>
            <person name="Sudianto E."/>
            <person name="Hsu M.H."/>
            <person name="Wu K.P."/>
            <person name="Wang L.N."/>
            <person name="Leebens-Mack J.H."/>
            <person name="Tsai I.J."/>
        </authorList>
    </citation>
    <scope>NUCLEOTIDE SEQUENCE [LARGE SCALE GENOMIC DNA]</scope>
    <source>
        <strain evidence="3">cv. Chaw 1501</strain>
        <tissue evidence="2">Young leaves</tissue>
    </source>
</reference>
<feature type="compositionally biased region" description="Polar residues" evidence="1">
    <location>
        <begin position="1"/>
        <end position="15"/>
    </location>
</feature>
<comment type="caution">
    <text evidence="2">The sequence shown here is derived from an EMBL/GenBank/DDBJ whole genome shotgun (WGS) entry which is preliminary data.</text>
</comment>
<feature type="region of interest" description="Disordered" evidence="1">
    <location>
        <begin position="1"/>
        <end position="48"/>
    </location>
</feature>
<accession>A0A443NVU6</accession>
<organism evidence="2 3">
    <name type="scientific">Cinnamomum micranthum f. kanehirae</name>
    <dbReference type="NCBI Taxonomy" id="337451"/>
    <lineage>
        <taxon>Eukaryota</taxon>
        <taxon>Viridiplantae</taxon>
        <taxon>Streptophyta</taxon>
        <taxon>Embryophyta</taxon>
        <taxon>Tracheophyta</taxon>
        <taxon>Spermatophyta</taxon>
        <taxon>Magnoliopsida</taxon>
        <taxon>Magnoliidae</taxon>
        <taxon>Laurales</taxon>
        <taxon>Lauraceae</taxon>
        <taxon>Cinnamomum</taxon>
    </lineage>
</organism>
<feature type="compositionally biased region" description="Polar residues" evidence="1">
    <location>
        <begin position="30"/>
        <end position="42"/>
    </location>
</feature>
<proteinExistence type="predicted"/>
<dbReference type="EMBL" id="QPKB01000004">
    <property type="protein sequence ID" value="RWR82670.1"/>
    <property type="molecule type" value="Genomic_DNA"/>
</dbReference>
<sequence length="155" mass="16607">MEKPTTPSSSPGAVTSPNLSPSSLPYPATDISSNINQQQSRKPPTPEELVAHYQSQGLGFKDASIKAIQDLQAFLHDLVARRAKKQVFMAGTLRKLDNINTRLAVLDMKLDSKPGYPETISIGVAIGAAVRGVGFVAPHVAGAIGQMWDASRRRS</sequence>